<reference evidence="2" key="1">
    <citation type="journal article" date="2019" name="Sci. Rep.">
        <title>Draft genome of Tanacetum cinerariifolium, the natural source of mosquito coil.</title>
        <authorList>
            <person name="Yamashiro T."/>
            <person name="Shiraishi A."/>
            <person name="Satake H."/>
            <person name="Nakayama K."/>
        </authorList>
    </citation>
    <scope>NUCLEOTIDE SEQUENCE</scope>
</reference>
<evidence type="ECO:0000256" key="1">
    <source>
        <dbReference type="SAM" id="MobiDB-lite"/>
    </source>
</evidence>
<organism evidence="2">
    <name type="scientific">Tanacetum cinerariifolium</name>
    <name type="common">Dalmatian daisy</name>
    <name type="synonym">Chrysanthemum cinerariifolium</name>
    <dbReference type="NCBI Taxonomy" id="118510"/>
    <lineage>
        <taxon>Eukaryota</taxon>
        <taxon>Viridiplantae</taxon>
        <taxon>Streptophyta</taxon>
        <taxon>Embryophyta</taxon>
        <taxon>Tracheophyta</taxon>
        <taxon>Spermatophyta</taxon>
        <taxon>Magnoliopsida</taxon>
        <taxon>eudicotyledons</taxon>
        <taxon>Gunneridae</taxon>
        <taxon>Pentapetalae</taxon>
        <taxon>asterids</taxon>
        <taxon>campanulids</taxon>
        <taxon>Asterales</taxon>
        <taxon>Asteraceae</taxon>
        <taxon>Asteroideae</taxon>
        <taxon>Anthemideae</taxon>
        <taxon>Anthemidinae</taxon>
        <taxon>Tanacetum</taxon>
    </lineage>
</organism>
<feature type="compositionally biased region" description="Low complexity" evidence="1">
    <location>
        <begin position="36"/>
        <end position="51"/>
    </location>
</feature>
<dbReference type="EMBL" id="BKCJ010165350">
    <property type="protein sequence ID" value="GEY27666.1"/>
    <property type="molecule type" value="Genomic_DNA"/>
</dbReference>
<evidence type="ECO:0000313" key="2">
    <source>
        <dbReference type="EMBL" id="GEY27666.1"/>
    </source>
</evidence>
<name>A0A699HJC6_TANCI</name>
<dbReference type="AlphaFoldDB" id="A0A699HJC6"/>
<feature type="region of interest" description="Disordered" evidence="1">
    <location>
        <begin position="29"/>
        <end position="142"/>
    </location>
</feature>
<feature type="compositionally biased region" description="Low complexity" evidence="1">
    <location>
        <begin position="76"/>
        <end position="109"/>
    </location>
</feature>
<proteinExistence type="predicted"/>
<protein>
    <submittedName>
        <fullName evidence="2">Uncharacterized protein</fullName>
    </submittedName>
</protein>
<comment type="caution">
    <text evidence="2">The sequence shown here is derived from an EMBL/GenBank/DDBJ whole genome shotgun (WGS) entry which is preliminary data.</text>
</comment>
<sequence>MPQNKPTTIDPISGNGAFSRLLFSDTTDVDVDVDDPLNNNNTTTFTFSTNDQKPPKMLSFGQKNPTTYKVNDYDKSLSTSSTTASLSSSFNVKRNNLSTSATTNTTGATVDPPGSNRRSNKKMKPENTPPASHAKVSSHLKH</sequence>
<accession>A0A699HJC6</accession>
<gene>
    <name evidence="2" type="ORF">Tci_399640</name>
</gene>